<dbReference type="InterPro" id="IPR011053">
    <property type="entry name" value="Single_hybrid_motif"/>
</dbReference>
<evidence type="ECO:0000259" key="11">
    <source>
        <dbReference type="Pfam" id="PF26002"/>
    </source>
</evidence>
<keyword evidence="6 9" id="KW-0812">Transmembrane</keyword>
<dbReference type="InterPro" id="IPR058982">
    <property type="entry name" value="Beta-barrel_AprE"/>
</dbReference>
<feature type="transmembrane region" description="Helical" evidence="9">
    <location>
        <begin position="37"/>
        <end position="54"/>
    </location>
</feature>
<protein>
    <recommendedName>
        <fullName evidence="9">Membrane fusion protein (MFP) family protein</fullName>
    </recommendedName>
</protein>
<feature type="coiled-coil region" evidence="10">
    <location>
        <begin position="236"/>
        <end position="274"/>
    </location>
</feature>
<gene>
    <name evidence="12" type="ORF">ACGRQ9_14335</name>
</gene>
<organism evidence="12 13">
    <name type="scientific">Vibrio rumoiensis</name>
    <dbReference type="NCBI Taxonomy" id="76258"/>
    <lineage>
        <taxon>Bacteria</taxon>
        <taxon>Pseudomonadati</taxon>
        <taxon>Pseudomonadota</taxon>
        <taxon>Gammaproteobacteria</taxon>
        <taxon>Vibrionales</taxon>
        <taxon>Vibrionaceae</taxon>
        <taxon>Vibrio</taxon>
    </lineage>
</organism>
<reference evidence="12 13" key="1">
    <citation type="submission" date="2024-10" db="EMBL/GenBank/DDBJ databases">
        <authorList>
            <person name="Yibar A."/>
            <person name="Saticioglu I.B."/>
            <person name="Duman M."/>
            <person name="Ajmi N."/>
            <person name="Gurler F."/>
            <person name="Ay H."/>
            <person name="Onuk E."/>
            <person name="Guler S."/>
            <person name="Romalde J.L."/>
        </authorList>
    </citation>
    <scope>NUCLEOTIDE SEQUENCE [LARGE SCALE GENOMIC DNA]</scope>
    <source>
        <strain evidence="12 13">14-MA-B</strain>
    </source>
</reference>
<keyword evidence="4 9" id="KW-1003">Cell membrane</keyword>
<sequence length="446" mass="50185">MGIKTSKQDSQPAVIWPDFEFSTAVEAPSERRLVKSVTLVLCLSILVLFIWSIFTNVHEIAKTQGQVVPLGHKQVIQSQRGGTIGSVLVEEGDTVLKGQPLVNFISIDSQSSKDELDVKRANLMLRIERYNAFLSQRDPDFSEFEKLYPDLVQTHQEAFYEMKQKAKTLLSVSEAEINKTQQEIAGIDNEFPSAQEQLRLSNHMLNLMQSSDKRQAISELEFNTEKQKHESYVRELKSLTGKKNVLQKTLIHLQEQLKEKQAAYESEVSELRTEAQTDLIGTEARLRSSRFELQDNVVRSPVEGIIQSIPTTNEGSVIQPGGTVAIIVPTTKTAMMETKLSPRDIGFVKIGQKVKVKIDAFDYSRYGALEGVVEKISPTTDADERGGVYYKVRVSIAQPYFLNDPEQFKLIPGMTGEADIVTGNKTVFEYLWKPVFTNITTAFGER</sequence>
<keyword evidence="8 9" id="KW-0472">Membrane</keyword>
<evidence type="ECO:0000313" key="12">
    <source>
        <dbReference type="EMBL" id="MFH0266622.1"/>
    </source>
</evidence>
<dbReference type="InterPro" id="IPR050739">
    <property type="entry name" value="MFP"/>
</dbReference>
<evidence type="ECO:0000256" key="9">
    <source>
        <dbReference type="RuleBase" id="RU365093"/>
    </source>
</evidence>
<dbReference type="SUPFAM" id="SSF51230">
    <property type="entry name" value="Single hybrid motif"/>
    <property type="match status" value="1"/>
</dbReference>
<name>A0ABW7IY84_9VIBR</name>
<keyword evidence="3 9" id="KW-0813">Transport</keyword>
<accession>A0ABW7IY84</accession>
<comment type="similarity">
    <text evidence="2 9">Belongs to the membrane fusion protein (MFP) (TC 8.A.1) family.</text>
</comment>
<evidence type="ECO:0000256" key="8">
    <source>
        <dbReference type="ARBA" id="ARBA00023136"/>
    </source>
</evidence>
<dbReference type="PRINTS" id="PR01490">
    <property type="entry name" value="RTXTOXIND"/>
</dbReference>
<feature type="coiled-coil region" evidence="10">
    <location>
        <begin position="163"/>
        <end position="190"/>
    </location>
</feature>
<evidence type="ECO:0000256" key="10">
    <source>
        <dbReference type="SAM" id="Coils"/>
    </source>
</evidence>
<comment type="caution">
    <text evidence="12">The sequence shown here is derived from an EMBL/GenBank/DDBJ whole genome shotgun (WGS) entry which is preliminary data.</text>
</comment>
<dbReference type="RefSeq" id="WP_394608324.1">
    <property type="nucleotide sequence ID" value="NZ_JBIHSJ010000004.1"/>
</dbReference>
<evidence type="ECO:0000256" key="1">
    <source>
        <dbReference type="ARBA" id="ARBA00004377"/>
    </source>
</evidence>
<evidence type="ECO:0000256" key="4">
    <source>
        <dbReference type="ARBA" id="ARBA00022475"/>
    </source>
</evidence>
<dbReference type="InterPro" id="IPR010129">
    <property type="entry name" value="T1SS_HlyD"/>
</dbReference>
<keyword evidence="13" id="KW-1185">Reference proteome</keyword>
<proteinExistence type="inferred from homology"/>
<dbReference type="Gene3D" id="2.40.50.100">
    <property type="match status" value="1"/>
</dbReference>
<keyword evidence="7 9" id="KW-1133">Transmembrane helix</keyword>
<evidence type="ECO:0000256" key="6">
    <source>
        <dbReference type="ARBA" id="ARBA00022692"/>
    </source>
</evidence>
<dbReference type="PANTHER" id="PTHR30386:SF26">
    <property type="entry name" value="TRANSPORT PROTEIN COMB"/>
    <property type="match status" value="1"/>
</dbReference>
<comment type="subcellular location">
    <subcellularLocation>
        <location evidence="1 9">Cell inner membrane</location>
        <topology evidence="1 9">Single-pass membrane protein</topology>
    </subcellularLocation>
</comment>
<dbReference type="Proteomes" id="UP001607151">
    <property type="component" value="Unassembled WGS sequence"/>
</dbReference>
<keyword evidence="5 9" id="KW-0997">Cell inner membrane</keyword>
<evidence type="ECO:0000256" key="5">
    <source>
        <dbReference type="ARBA" id="ARBA00022519"/>
    </source>
</evidence>
<evidence type="ECO:0000256" key="3">
    <source>
        <dbReference type="ARBA" id="ARBA00022448"/>
    </source>
</evidence>
<dbReference type="Pfam" id="PF26002">
    <property type="entry name" value="Beta-barrel_AprE"/>
    <property type="match status" value="1"/>
</dbReference>
<evidence type="ECO:0000256" key="7">
    <source>
        <dbReference type="ARBA" id="ARBA00022989"/>
    </source>
</evidence>
<evidence type="ECO:0000313" key="13">
    <source>
        <dbReference type="Proteomes" id="UP001607151"/>
    </source>
</evidence>
<dbReference type="PANTHER" id="PTHR30386">
    <property type="entry name" value="MEMBRANE FUSION SUBUNIT OF EMRAB-TOLC MULTIDRUG EFFLUX PUMP"/>
    <property type="match status" value="1"/>
</dbReference>
<dbReference type="Gene3D" id="2.40.30.170">
    <property type="match status" value="1"/>
</dbReference>
<keyword evidence="10" id="KW-0175">Coiled coil</keyword>
<feature type="domain" description="AprE-like beta-barrel" evidence="11">
    <location>
        <begin position="335"/>
        <end position="423"/>
    </location>
</feature>
<dbReference type="NCBIfam" id="TIGR01843">
    <property type="entry name" value="type_I_hlyD"/>
    <property type="match status" value="1"/>
</dbReference>
<evidence type="ECO:0000256" key="2">
    <source>
        <dbReference type="ARBA" id="ARBA00009477"/>
    </source>
</evidence>
<dbReference type="EMBL" id="JBIHSN010000003">
    <property type="protein sequence ID" value="MFH0266622.1"/>
    <property type="molecule type" value="Genomic_DNA"/>
</dbReference>